<dbReference type="Pfam" id="PF03061">
    <property type="entry name" value="4HBT"/>
    <property type="match status" value="1"/>
</dbReference>
<dbReference type="SUPFAM" id="SSF54637">
    <property type="entry name" value="Thioesterase/thiol ester dehydrase-isomerase"/>
    <property type="match status" value="1"/>
</dbReference>
<protein>
    <submittedName>
        <fullName evidence="5">4HBT domain-containing protein</fullName>
    </submittedName>
</protein>
<evidence type="ECO:0000256" key="2">
    <source>
        <dbReference type="ARBA" id="ARBA00022801"/>
    </source>
</evidence>
<dbReference type="WBParaSite" id="Csp11.Scaffold571.g4260.t1">
    <property type="protein sequence ID" value="Csp11.Scaffold571.g4260.t1"/>
    <property type="gene ID" value="Csp11.Scaffold571.g4260"/>
</dbReference>
<reference evidence="5" key="1">
    <citation type="submission" date="2016-11" db="UniProtKB">
        <authorList>
            <consortium name="WormBaseParasite"/>
        </authorList>
    </citation>
    <scope>IDENTIFICATION</scope>
</reference>
<keyword evidence="4" id="KW-1185">Reference proteome</keyword>
<accession>A0A1I7TBB2</accession>
<proteinExistence type="inferred from homology"/>
<dbReference type="InterPro" id="IPR039298">
    <property type="entry name" value="ACOT13"/>
</dbReference>
<dbReference type="Proteomes" id="UP000095282">
    <property type="component" value="Unplaced"/>
</dbReference>
<comment type="similarity">
    <text evidence="1">Belongs to the thioesterase PaaI family.</text>
</comment>
<dbReference type="NCBIfam" id="TIGR00369">
    <property type="entry name" value="unchar_dom_1"/>
    <property type="match status" value="1"/>
</dbReference>
<keyword evidence="2" id="KW-0378">Hydrolase</keyword>
<evidence type="ECO:0000313" key="5">
    <source>
        <dbReference type="WBParaSite" id="Csp11.Scaffold571.g4260.t1"/>
    </source>
</evidence>
<dbReference type="GO" id="GO:0047617">
    <property type="term" value="F:fatty acyl-CoA hydrolase activity"/>
    <property type="evidence" value="ECO:0007669"/>
    <property type="project" value="InterPro"/>
</dbReference>
<evidence type="ECO:0000259" key="3">
    <source>
        <dbReference type="Pfam" id="PF03061"/>
    </source>
</evidence>
<dbReference type="InterPro" id="IPR003736">
    <property type="entry name" value="PAAI_dom"/>
</dbReference>
<dbReference type="FunFam" id="3.10.129.10:FF:000088">
    <property type="entry name" value="Putative esterase F42H10.6"/>
    <property type="match status" value="1"/>
</dbReference>
<dbReference type="InterPro" id="IPR029069">
    <property type="entry name" value="HotDog_dom_sf"/>
</dbReference>
<dbReference type="PANTHER" id="PTHR21660:SF1">
    <property type="entry name" value="ACYL-COENZYME A THIOESTERASE 13"/>
    <property type="match status" value="1"/>
</dbReference>
<organism evidence="4 5">
    <name type="scientific">Caenorhabditis tropicalis</name>
    <dbReference type="NCBI Taxonomy" id="1561998"/>
    <lineage>
        <taxon>Eukaryota</taxon>
        <taxon>Metazoa</taxon>
        <taxon>Ecdysozoa</taxon>
        <taxon>Nematoda</taxon>
        <taxon>Chromadorea</taxon>
        <taxon>Rhabditida</taxon>
        <taxon>Rhabditina</taxon>
        <taxon>Rhabditomorpha</taxon>
        <taxon>Rhabditoidea</taxon>
        <taxon>Rhabditidae</taxon>
        <taxon>Peloderinae</taxon>
        <taxon>Caenorhabditis</taxon>
    </lineage>
</organism>
<dbReference type="STRING" id="1561998.A0A1I7TBB2"/>
<name>A0A1I7TBB2_9PELO</name>
<dbReference type="InterPro" id="IPR006683">
    <property type="entry name" value="Thioestr_dom"/>
</dbReference>
<feature type="domain" description="Thioesterase" evidence="3">
    <location>
        <begin position="69"/>
        <end position="143"/>
    </location>
</feature>
<dbReference type="AlphaFoldDB" id="A0A1I7TBB2"/>
<evidence type="ECO:0000313" key="4">
    <source>
        <dbReference type="Proteomes" id="UP000095282"/>
    </source>
</evidence>
<sequence length="169" mass="18329">MVGHSDTSAEAVVEPTNDELLAEQIRVFNRLKGSTNFNRVAEDVYPVEVTKSKLVCEMVIQEQHLNSKGTLHGGQTATLTDVITARAVGVTIKDKGMASVELAVSYLLPVKVGDVLEITAHVLKIGRSMAFTDCEFRRKSDGKMTAKGKHTIAFLPDQPGISAEQGTQF</sequence>
<dbReference type="PANTHER" id="PTHR21660">
    <property type="entry name" value="THIOESTERASE SUPERFAMILY MEMBER-RELATED"/>
    <property type="match status" value="1"/>
</dbReference>
<evidence type="ECO:0000256" key="1">
    <source>
        <dbReference type="ARBA" id="ARBA00008324"/>
    </source>
</evidence>
<dbReference type="eggNOG" id="KOG3328">
    <property type="taxonomic scope" value="Eukaryota"/>
</dbReference>
<dbReference type="Gene3D" id="3.10.129.10">
    <property type="entry name" value="Hotdog Thioesterase"/>
    <property type="match status" value="1"/>
</dbReference>
<dbReference type="CDD" id="cd03443">
    <property type="entry name" value="PaaI_thioesterase"/>
    <property type="match status" value="1"/>
</dbReference>